<dbReference type="SMART" id="SM00448">
    <property type="entry name" value="REC"/>
    <property type="match status" value="2"/>
</dbReference>
<evidence type="ECO:0000313" key="7">
    <source>
        <dbReference type="Proteomes" id="UP000594800"/>
    </source>
</evidence>
<proteinExistence type="predicted"/>
<evidence type="ECO:0000256" key="1">
    <source>
        <dbReference type="ARBA" id="ARBA00012528"/>
    </source>
</evidence>
<dbReference type="Gene3D" id="3.40.50.2300">
    <property type="match status" value="1"/>
</dbReference>
<dbReference type="GO" id="GO:0043709">
    <property type="term" value="P:cell adhesion involved in single-species biofilm formation"/>
    <property type="evidence" value="ECO:0007669"/>
    <property type="project" value="TreeGrafter"/>
</dbReference>
<dbReference type="Pfam" id="PF00990">
    <property type="entry name" value="GGDEF"/>
    <property type="match status" value="1"/>
</dbReference>
<reference evidence="6 7" key="1">
    <citation type="submission" date="2020-11" db="EMBL/GenBank/DDBJ databases">
        <title>Description of Pontivivens ytuae sp. nov. isolated from deep sea sediment of Mariana Trench.</title>
        <authorList>
            <person name="Wang Z."/>
            <person name="Sun Q.-L."/>
            <person name="Xu X.-D."/>
            <person name="Tang Y.-Z."/>
            <person name="Zhang J."/>
        </authorList>
    </citation>
    <scope>NUCLEOTIDE SEQUENCE [LARGE SCALE GENOMIC DNA]</scope>
    <source>
        <strain evidence="6 7">MT2928</strain>
    </source>
</reference>
<dbReference type="Proteomes" id="UP000594800">
    <property type="component" value="Chromosome"/>
</dbReference>
<dbReference type="NCBIfam" id="TIGR00254">
    <property type="entry name" value="GGDEF"/>
    <property type="match status" value="1"/>
</dbReference>
<keyword evidence="7" id="KW-1185">Reference proteome</keyword>
<dbReference type="PROSITE" id="PS50110">
    <property type="entry name" value="RESPONSE_REGULATORY"/>
    <property type="match status" value="2"/>
</dbReference>
<evidence type="ECO:0000256" key="3">
    <source>
        <dbReference type="PROSITE-ProRule" id="PRU00169"/>
    </source>
</evidence>
<dbReference type="NCBIfam" id="NF007135">
    <property type="entry name" value="PRK09581.1"/>
    <property type="match status" value="1"/>
</dbReference>
<dbReference type="Gene3D" id="3.30.70.270">
    <property type="match status" value="1"/>
</dbReference>
<comment type="caution">
    <text evidence="3">Lacks conserved residue(s) required for the propagation of feature annotation.</text>
</comment>
<dbReference type="KEGG" id="poz:I0K15_16515"/>
<comment type="catalytic activity">
    <reaction evidence="2">
        <text>2 GTP = 3',3'-c-di-GMP + 2 diphosphate</text>
        <dbReference type="Rhea" id="RHEA:24898"/>
        <dbReference type="ChEBI" id="CHEBI:33019"/>
        <dbReference type="ChEBI" id="CHEBI:37565"/>
        <dbReference type="ChEBI" id="CHEBI:58805"/>
        <dbReference type="EC" id="2.7.7.65"/>
    </reaction>
</comment>
<dbReference type="Pfam" id="PF00072">
    <property type="entry name" value="Response_reg"/>
    <property type="match status" value="1"/>
</dbReference>
<gene>
    <name evidence="6" type="ORF">I0K15_16515</name>
</gene>
<feature type="domain" description="Response regulatory" evidence="4">
    <location>
        <begin position="155"/>
        <end position="273"/>
    </location>
</feature>
<name>A0A7S9LQD1_9RHOB</name>
<evidence type="ECO:0000313" key="6">
    <source>
        <dbReference type="EMBL" id="QPH53371.1"/>
    </source>
</evidence>
<evidence type="ECO:0000259" key="4">
    <source>
        <dbReference type="PROSITE" id="PS50110"/>
    </source>
</evidence>
<dbReference type="GO" id="GO:1902201">
    <property type="term" value="P:negative regulation of bacterial-type flagellum-dependent cell motility"/>
    <property type="evidence" value="ECO:0007669"/>
    <property type="project" value="TreeGrafter"/>
</dbReference>
<protein>
    <recommendedName>
        <fullName evidence="1">diguanylate cyclase</fullName>
        <ecNumber evidence="1">2.7.7.65</ecNumber>
    </recommendedName>
</protein>
<sequence length="462" mass="51001">MSGRILVIDDVATNRDLLRAKLGTAYYDVLVAENEDEALELARRQQPSIVLIDVMMQTIDGFAVCKTLKADPATAQIPVVMVTAIDDPEDRTRGLDAGADDFLVKPISDLALFARVRNLMRMGFAIEELQLRSEAAQELGLTTNFAPTEPTPAQSVLIAAPDEATGARWGEALHERLSVGASWETESRAIEAAIAQDVPDAIVVHQQLGDGRDGLKLLADIARAMATRHCALLFVVDDDDMRTAAKALDLGAWDYLMAPYDPFELAVRMRSQLRRKIYSDKLRTDVQDGLRMATRDPLTGLYNRRYAQHQLRIMMERAREEAADFALMILDLDFFKQINDVHGHDAGDEVLAQIARRLQENVRGVDLAVRLGGEEFCLALPGTSQDDAREAAERIRRAVCGEMFLMRDGTQIECTVSIGIAVAPAGEGDVDSLLRSADRALYRSKADGRDRVSTAWDSCEKA</sequence>
<dbReference type="PANTHER" id="PTHR45138">
    <property type="entry name" value="REGULATORY COMPONENTS OF SENSORY TRANSDUCTION SYSTEM"/>
    <property type="match status" value="1"/>
</dbReference>
<dbReference type="InterPro" id="IPR000160">
    <property type="entry name" value="GGDEF_dom"/>
</dbReference>
<dbReference type="InterPro" id="IPR029787">
    <property type="entry name" value="Nucleotide_cyclase"/>
</dbReference>
<dbReference type="PROSITE" id="PS50887">
    <property type="entry name" value="GGDEF"/>
    <property type="match status" value="1"/>
</dbReference>
<evidence type="ECO:0000259" key="5">
    <source>
        <dbReference type="PROSITE" id="PS50887"/>
    </source>
</evidence>
<dbReference type="InterPro" id="IPR001789">
    <property type="entry name" value="Sig_transdc_resp-reg_receiver"/>
</dbReference>
<dbReference type="InterPro" id="IPR043128">
    <property type="entry name" value="Rev_trsase/Diguanyl_cyclase"/>
</dbReference>
<dbReference type="SUPFAM" id="SSF52172">
    <property type="entry name" value="CheY-like"/>
    <property type="match status" value="2"/>
</dbReference>
<dbReference type="InterPro" id="IPR011006">
    <property type="entry name" value="CheY-like_superfamily"/>
</dbReference>
<dbReference type="SUPFAM" id="SSF55073">
    <property type="entry name" value="Nucleotide cyclase"/>
    <property type="match status" value="1"/>
</dbReference>
<dbReference type="AlphaFoldDB" id="A0A7S9LQD1"/>
<dbReference type="RefSeq" id="WP_196102581.1">
    <property type="nucleotide sequence ID" value="NZ_CP064942.1"/>
</dbReference>
<feature type="domain" description="GGDEF" evidence="5">
    <location>
        <begin position="323"/>
        <end position="457"/>
    </location>
</feature>
<organism evidence="6 7">
    <name type="scientific">Pontivivens ytuae</name>
    <dbReference type="NCBI Taxonomy" id="2789856"/>
    <lineage>
        <taxon>Bacteria</taxon>
        <taxon>Pseudomonadati</taxon>
        <taxon>Pseudomonadota</taxon>
        <taxon>Alphaproteobacteria</taxon>
        <taxon>Rhodobacterales</taxon>
        <taxon>Paracoccaceae</taxon>
        <taxon>Pontivivens</taxon>
    </lineage>
</organism>
<evidence type="ECO:0000256" key="2">
    <source>
        <dbReference type="ARBA" id="ARBA00034247"/>
    </source>
</evidence>
<dbReference type="EMBL" id="CP064942">
    <property type="protein sequence ID" value="QPH53371.1"/>
    <property type="molecule type" value="Genomic_DNA"/>
</dbReference>
<dbReference type="SMART" id="SM00267">
    <property type="entry name" value="GGDEF"/>
    <property type="match status" value="1"/>
</dbReference>
<dbReference type="EC" id="2.7.7.65" evidence="1"/>
<dbReference type="FunFam" id="3.30.70.270:FF:000001">
    <property type="entry name" value="Diguanylate cyclase domain protein"/>
    <property type="match status" value="1"/>
</dbReference>
<feature type="modified residue" description="4-aspartylphosphate" evidence="3">
    <location>
        <position position="53"/>
    </location>
</feature>
<dbReference type="CDD" id="cd01949">
    <property type="entry name" value="GGDEF"/>
    <property type="match status" value="1"/>
</dbReference>
<dbReference type="PANTHER" id="PTHR45138:SF9">
    <property type="entry name" value="DIGUANYLATE CYCLASE DGCM-RELATED"/>
    <property type="match status" value="1"/>
</dbReference>
<feature type="domain" description="Response regulatory" evidence="4">
    <location>
        <begin position="4"/>
        <end position="120"/>
    </location>
</feature>
<dbReference type="GO" id="GO:0052621">
    <property type="term" value="F:diguanylate cyclase activity"/>
    <property type="evidence" value="ECO:0007669"/>
    <property type="project" value="UniProtKB-EC"/>
</dbReference>
<dbReference type="GO" id="GO:0005886">
    <property type="term" value="C:plasma membrane"/>
    <property type="evidence" value="ECO:0007669"/>
    <property type="project" value="TreeGrafter"/>
</dbReference>
<dbReference type="GO" id="GO:0000160">
    <property type="term" value="P:phosphorelay signal transduction system"/>
    <property type="evidence" value="ECO:0007669"/>
    <property type="project" value="InterPro"/>
</dbReference>
<keyword evidence="3" id="KW-0597">Phosphoprotein</keyword>
<accession>A0A7S9LQD1</accession>
<dbReference type="InterPro" id="IPR050469">
    <property type="entry name" value="Diguanylate_Cyclase"/>
</dbReference>